<feature type="domain" description="DUF2134" evidence="1">
    <location>
        <begin position="71"/>
        <end position="143"/>
    </location>
</feature>
<dbReference type="InterPro" id="IPR028087">
    <property type="entry name" value="Tad_N"/>
</dbReference>
<evidence type="ECO:0000259" key="1">
    <source>
        <dbReference type="Pfam" id="PF09977"/>
    </source>
</evidence>
<dbReference type="Proteomes" id="UP000199495">
    <property type="component" value="Unassembled WGS sequence"/>
</dbReference>
<sequence length="551" mass="55988">MPGLFARWLADEAANMATLFALVSPVLIGVAAFAVDEASLHLERRQLQSVADLAAIHAAGDPQNAEARIATVLSDFGYTLPPDAVTVTPGRYSTDPAQPAHTRFMPAATPANAVSVALTHPGQLHFASIFNMAPPDIGVSAIAAATPRAAYSIGSRLASLNGGVLNAVLGGLLGTELSLSLVDYQAIASLDIELLDFLDALAGHLDLTAGTYGDLLASDIALSDIAIALSGAAGGNAVLLRLAGLIDDEIAIEMARLIAADGLAHLAIGTSAAIVADLNALQLLSAAALVADGNRHITLGLGANVPGLVGIDVALVIGEPPQGGFFTLAGEGSYVRTAQTRLRLDLDIAGNTSGLGLLSIRLPVYAELAPAEARLAAVSCPPGRPEAASAILAVTPGTLRLAIGHTAPASFLDTDRPLVVNKTPLVSLLGGIARVNAHVDIAMAQTQPVSVGFTHADIAARTVRTVSTTTPLASLTGSLLGNLDLELEVLRLNLLGGLLSGATGAVRGLIAPVIPALDQTLIALFDVLGLGLGQADLRIHGFDCRNAALVG</sequence>
<dbReference type="RefSeq" id="WP_090591332.1">
    <property type="nucleotide sequence ID" value="NZ_FNCS01000001.1"/>
</dbReference>
<dbReference type="STRING" id="440168.SAMN04487974_101641"/>
<dbReference type="AlphaFoldDB" id="A0A1G7SPR3"/>
<proteinExistence type="predicted"/>
<accession>A0A1G7SPR3</accession>
<feature type="domain" description="Putative Flp pilus-assembly TadG-like N-terminal" evidence="2">
    <location>
        <begin position="17"/>
        <end position="60"/>
    </location>
</feature>
<evidence type="ECO:0000313" key="4">
    <source>
        <dbReference type="Proteomes" id="UP000199495"/>
    </source>
</evidence>
<gene>
    <name evidence="3" type="ORF">SAMN04487974_101641</name>
</gene>
<protein>
    <submittedName>
        <fullName evidence="3">Uncharacterized membrane protein</fullName>
    </submittedName>
</protein>
<dbReference type="OrthoDB" id="7630116at2"/>
<reference evidence="3 4" key="1">
    <citation type="submission" date="2016-10" db="EMBL/GenBank/DDBJ databases">
        <authorList>
            <person name="de Groot N.N."/>
        </authorList>
    </citation>
    <scope>NUCLEOTIDE SEQUENCE [LARGE SCALE GENOMIC DNA]</scope>
    <source>
        <strain evidence="3 4">CGMCC 1.10267</strain>
    </source>
</reference>
<name>A0A1G7SPR3_9HYPH</name>
<organism evidence="3 4">
    <name type="scientific">Pelagibacterium luteolum</name>
    <dbReference type="NCBI Taxonomy" id="440168"/>
    <lineage>
        <taxon>Bacteria</taxon>
        <taxon>Pseudomonadati</taxon>
        <taxon>Pseudomonadota</taxon>
        <taxon>Alphaproteobacteria</taxon>
        <taxon>Hyphomicrobiales</taxon>
        <taxon>Devosiaceae</taxon>
        <taxon>Pelagibacterium</taxon>
    </lineage>
</organism>
<evidence type="ECO:0000313" key="3">
    <source>
        <dbReference type="EMBL" id="SDG24931.1"/>
    </source>
</evidence>
<dbReference type="EMBL" id="FNCS01000001">
    <property type="protein sequence ID" value="SDG24931.1"/>
    <property type="molecule type" value="Genomic_DNA"/>
</dbReference>
<dbReference type="Pfam" id="PF09977">
    <property type="entry name" value="Tad_C"/>
    <property type="match status" value="1"/>
</dbReference>
<dbReference type="Pfam" id="PF13400">
    <property type="entry name" value="Tad"/>
    <property type="match status" value="1"/>
</dbReference>
<dbReference type="InterPro" id="IPR018705">
    <property type="entry name" value="DUF2134_membrane"/>
</dbReference>
<keyword evidence="4" id="KW-1185">Reference proteome</keyword>
<evidence type="ECO:0000259" key="2">
    <source>
        <dbReference type="Pfam" id="PF13400"/>
    </source>
</evidence>